<proteinExistence type="predicted"/>
<sequence length="91" mass="10802">MEKKKGKEIEQIREALGFIYNQSIDIDEFVGVDIYDMERALKNRDNELEELVDKILKKFKKEITEPGVYEFILSFAEDNTPLLYEKLKNLK</sequence>
<reference evidence="1 2" key="1">
    <citation type="journal article" date="2021" name="Syst. Appl. Microbiol.">
        <title>Persephonella atlantica sp. nov.: How to adapt to physico-chemical gradients in high temperature hydrothermal habitats.</title>
        <authorList>
            <person name="Francois D.X."/>
            <person name="Godfroy A."/>
            <person name="Mathien C."/>
            <person name="Aube J."/>
            <person name="Cathalot C."/>
            <person name="Lesongeur F."/>
            <person name="L'Haridon S."/>
            <person name="Philippon X."/>
            <person name="Roussel E.G."/>
        </authorList>
    </citation>
    <scope>NUCLEOTIDE SEQUENCE [LARGE SCALE GENOMIC DNA]</scope>
    <source>
        <strain evidence="1 2">MO1340</strain>
    </source>
</reference>
<evidence type="ECO:0000313" key="2">
    <source>
        <dbReference type="Proteomes" id="UP000772812"/>
    </source>
</evidence>
<comment type="caution">
    <text evidence="1">The sequence shown here is derived from an EMBL/GenBank/DDBJ whole genome shotgun (WGS) entry which is preliminary data.</text>
</comment>
<name>A0ABS1GHX9_9AQUI</name>
<dbReference type="Proteomes" id="UP000772812">
    <property type="component" value="Unassembled WGS sequence"/>
</dbReference>
<dbReference type="EMBL" id="JAACYA010000002">
    <property type="protein sequence ID" value="MBK3332543.1"/>
    <property type="molecule type" value="Genomic_DNA"/>
</dbReference>
<protein>
    <submittedName>
        <fullName evidence="1">Uncharacterized protein</fullName>
    </submittedName>
</protein>
<gene>
    <name evidence="1" type="ORF">GWK41_05645</name>
</gene>
<evidence type="ECO:0000313" key="1">
    <source>
        <dbReference type="EMBL" id="MBK3332543.1"/>
    </source>
</evidence>
<dbReference type="RefSeq" id="WP_200673968.1">
    <property type="nucleotide sequence ID" value="NZ_JAACYA010000002.1"/>
</dbReference>
<accession>A0ABS1GHX9</accession>
<keyword evidence="2" id="KW-1185">Reference proteome</keyword>
<organism evidence="1 2">
    <name type="scientific">Persephonella atlantica</name>
    <dbReference type="NCBI Taxonomy" id="2699429"/>
    <lineage>
        <taxon>Bacteria</taxon>
        <taxon>Pseudomonadati</taxon>
        <taxon>Aquificota</taxon>
        <taxon>Aquificia</taxon>
        <taxon>Aquificales</taxon>
        <taxon>Hydrogenothermaceae</taxon>
        <taxon>Persephonella</taxon>
    </lineage>
</organism>